<dbReference type="InterPro" id="IPR017827">
    <property type="entry name" value="HSQ_synthase_HpnC"/>
</dbReference>
<dbReference type="RefSeq" id="WP_092053963.1">
    <property type="nucleotide sequence ID" value="NZ_FOQD01000016.1"/>
</dbReference>
<dbReference type="AlphaFoldDB" id="A0A1I3P989"/>
<sequence length="308" mass="35610">MVSRSVIDDLAIWGPDSSTAAPSQKDAEQYCRTLATSHYENFPVVSWLLPRSLHQHFYNVYAFCRWADDLGDETGSPQRSLELLQWWQTELDRCYAGETRHPVFVALRPTIERFSIPKEPFADLISAFVQDQSVREYETYGQLLDYCRRSANPVGRLVLSLVDRVNEQTLVWSDSICTGLQLANFWQDIARDDAIARVYLPREDRDRFGYPEVQRRERRSTPEFQALMQFEVDRARQLLLAGKPLVGCMPGRVKLDINLFIQGGLLILDAIERIDYRVWEQRPVVRKSQFALAALKSLPLLLGERKPD</sequence>
<dbReference type="InterPro" id="IPR044843">
    <property type="entry name" value="Trans_IPPS_bact-type"/>
</dbReference>
<dbReference type="InterPro" id="IPR008949">
    <property type="entry name" value="Isoprenoid_synthase_dom_sf"/>
</dbReference>
<dbReference type="InterPro" id="IPR033904">
    <property type="entry name" value="Trans_IPPS_HH"/>
</dbReference>
<dbReference type="InterPro" id="IPR002060">
    <property type="entry name" value="Squ/phyt_synthse"/>
</dbReference>
<dbReference type="Proteomes" id="UP000199518">
    <property type="component" value="Unassembled WGS sequence"/>
</dbReference>
<dbReference type="STRING" id="1576369.SAMN05421753_11675"/>
<dbReference type="SFLD" id="SFLDS00005">
    <property type="entry name" value="Isoprenoid_Synthase_Type_I"/>
    <property type="match status" value="1"/>
</dbReference>
<dbReference type="GO" id="GO:0051996">
    <property type="term" value="F:squalene synthase [NAD(P)H] activity"/>
    <property type="evidence" value="ECO:0007669"/>
    <property type="project" value="InterPro"/>
</dbReference>
<dbReference type="SFLD" id="SFLDG01212">
    <property type="entry name" value="Phytoene_synthase_like"/>
    <property type="match status" value="1"/>
</dbReference>
<dbReference type="Pfam" id="PF00494">
    <property type="entry name" value="SQS_PSY"/>
    <property type="match status" value="1"/>
</dbReference>
<dbReference type="SUPFAM" id="SSF48576">
    <property type="entry name" value="Terpenoid synthases"/>
    <property type="match status" value="1"/>
</dbReference>
<gene>
    <name evidence="1" type="ORF">SAMN05421753_11675</name>
</gene>
<dbReference type="EMBL" id="FOQD01000016">
    <property type="protein sequence ID" value="SFJ18002.1"/>
    <property type="molecule type" value="Genomic_DNA"/>
</dbReference>
<dbReference type="OrthoDB" id="9787280at2"/>
<protein>
    <submittedName>
        <fullName evidence="1">Squalene synthase HpnC</fullName>
    </submittedName>
</protein>
<evidence type="ECO:0000313" key="1">
    <source>
        <dbReference type="EMBL" id="SFJ18002.1"/>
    </source>
</evidence>
<dbReference type="SFLD" id="SFLDG01018">
    <property type="entry name" value="Squalene/Phytoene_Synthase_Lik"/>
    <property type="match status" value="1"/>
</dbReference>
<dbReference type="GO" id="GO:0016114">
    <property type="term" value="P:terpenoid biosynthetic process"/>
    <property type="evidence" value="ECO:0007669"/>
    <property type="project" value="UniProtKB-ARBA"/>
</dbReference>
<proteinExistence type="predicted"/>
<organism evidence="1 2">
    <name type="scientific">Planctomicrobium piriforme</name>
    <dbReference type="NCBI Taxonomy" id="1576369"/>
    <lineage>
        <taxon>Bacteria</taxon>
        <taxon>Pseudomonadati</taxon>
        <taxon>Planctomycetota</taxon>
        <taxon>Planctomycetia</taxon>
        <taxon>Planctomycetales</taxon>
        <taxon>Planctomycetaceae</taxon>
        <taxon>Planctomicrobium</taxon>
    </lineage>
</organism>
<accession>A0A1I3P989</accession>
<dbReference type="CDD" id="cd00683">
    <property type="entry name" value="Trans_IPPS_HH"/>
    <property type="match status" value="1"/>
</dbReference>
<dbReference type="NCBIfam" id="TIGR03464">
    <property type="entry name" value="HpnC"/>
    <property type="match status" value="1"/>
</dbReference>
<reference evidence="2" key="1">
    <citation type="submission" date="2016-10" db="EMBL/GenBank/DDBJ databases">
        <authorList>
            <person name="Varghese N."/>
            <person name="Submissions S."/>
        </authorList>
    </citation>
    <scope>NUCLEOTIDE SEQUENCE [LARGE SCALE GENOMIC DNA]</scope>
    <source>
        <strain evidence="2">DSM 26348</strain>
    </source>
</reference>
<dbReference type="GO" id="GO:0004311">
    <property type="term" value="F:geranylgeranyl diphosphate synthase activity"/>
    <property type="evidence" value="ECO:0007669"/>
    <property type="project" value="InterPro"/>
</dbReference>
<evidence type="ECO:0000313" key="2">
    <source>
        <dbReference type="Proteomes" id="UP000199518"/>
    </source>
</evidence>
<dbReference type="PANTHER" id="PTHR31480">
    <property type="entry name" value="BIFUNCTIONAL LYCOPENE CYCLASE/PHYTOENE SYNTHASE"/>
    <property type="match status" value="1"/>
</dbReference>
<name>A0A1I3P989_9PLAN</name>
<keyword evidence="2" id="KW-1185">Reference proteome</keyword>
<dbReference type="Gene3D" id="1.10.600.10">
    <property type="entry name" value="Farnesyl Diphosphate Synthase"/>
    <property type="match status" value="1"/>
</dbReference>